<dbReference type="Proteomes" id="UP000295210">
    <property type="component" value="Unassembled WGS sequence"/>
</dbReference>
<feature type="chain" id="PRO_5020724315" evidence="1">
    <location>
        <begin position="37"/>
        <end position="603"/>
    </location>
</feature>
<gene>
    <name evidence="2" type="ORF">C7378_1149</name>
</gene>
<evidence type="ECO:0000313" key="3">
    <source>
        <dbReference type="Proteomes" id="UP000295210"/>
    </source>
</evidence>
<protein>
    <submittedName>
        <fullName evidence="2">Uncharacterized protein (DUF885 family)</fullName>
    </submittedName>
</protein>
<dbReference type="Pfam" id="PF05960">
    <property type="entry name" value="DUF885"/>
    <property type="match status" value="1"/>
</dbReference>
<feature type="signal peptide" evidence="1">
    <location>
        <begin position="1"/>
        <end position="36"/>
    </location>
</feature>
<accession>A0A4R1L5W1</accession>
<evidence type="ECO:0000256" key="1">
    <source>
        <dbReference type="SAM" id="SignalP"/>
    </source>
</evidence>
<dbReference type="AlphaFoldDB" id="A0A4R1L5W1"/>
<keyword evidence="1" id="KW-0732">Signal</keyword>
<comment type="caution">
    <text evidence="2">The sequence shown here is derived from an EMBL/GenBank/DDBJ whole genome shotgun (WGS) entry which is preliminary data.</text>
</comment>
<evidence type="ECO:0000313" key="2">
    <source>
        <dbReference type="EMBL" id="TCK73536.1"/>
    </source>
</evidence>
<reference evidence="2 3" key="1">
    <citation type="submission" date="2019-03" db="EMBL/GenBank/DDBJ databases">
        <title>Genomic Encyclopedia of Type Strains, Phase IV (KMG-IV): sequencing the most valuable type-strain genomes for metagenomic binning, comparative biology and taxonomic classification.</title>
        <authorList>
            <person name="Goeker M."/>
        </authorList>
    </citation>
    <scope>NUCLEOTIDE SEQUENCE [LARGE SCALE GENOMIC DNA]</scope>
    <source>
        <strain evidence="2 3">DSM 103428</strain>
    </source>
</reference>
<proteinExistence type="predicted"/>
<dbReference type="EMBL" id="SMGK01000002">
    <property type="protein sequence ID" value="TCK73536.1"/>
    <property type="molecule type" value="Genomic_DNA"/>
</dbReference>
<sequence>MPGSAAPCGKLHSLMKRLLSALLAVVFLAAAPAAFAQDSAASRSKALNDLFNEMWQYRLKHSPEFASSIGDKRYNDQLSDYSVAAYNAELSQNRQFLTELSAIDTTGLSDQEKLSKDLMARQLIDRQEESEFRPWEMPVNQFNGIHLELPQLVAQLSFKEVKDYDDYIARLHAVPKAFRQVTDNMMTGIDDHRVPPKYLLEKVLVQVNNLDQLKPEDSPFARPLAKFPATIPAAEQQRIRTEVLAAIQKEVLPAYVRFGRFLQAQYIPAGRTDPGVWALADGDRYYAFRVRQSTTTDLTPAQIHQIGEDEVKRDEGEMLAIATKLGFKDLAAMRAAMLNNPKLYAQSKEQFLNAYRGYLDQMRPKLPQLFGRLPKAPLVVEPVPAFMEKDQAPAYYEHGTPDGSRPGMVFVNTYDFQHRSLANVESVAYHEGLPGHHLQISISQELTGLPEFRKYLHYTAYTEGWGLYAERLGKDVGFYQDPYSDYGRLEADIFRAIRLVVDTGVHSQHWTRQQMVDYFHAHSGLDDATVQAEVDRYIAWPAQALGYKMGQLKILELRAKAQKALGPKFDIRAFHDEVLDSGALPLDVLQDRVDAWIAQQQGK</sequence>
<dbReference type="InterPro" id="IPR010281">
    <property type="entry name" value="DUF885"/>
</dbReference>
<name>A0A4R1L5W1_9BACT</name>
<keyword evidence="3" id="KW-1185">Reference proteome</keyword>
<dbReference type="PANTHER" id="PTHR33361">
    <property type="entry name" value="GLR0591 PROTEIN"/>
    <property type="match status" value="1"/>
</dbReference>
<dbReference type="PANTHER" id="PTHR33361:SF16">
    <property type="entry name" value="DUF885 DOMAIN-CONTAINING PROTEIN"/>
    <property type="match status" value="1"/>
</dbReference>
<organism evidence="2 3">
    <name type="scientific">Acidipila rosea</name>
    <dbReference type="NCBI Taxonomy" id="768535"/>
    <lineage>
        <taxon>Bacteria</taxon>
        <taxon>Pseudomonadati</taxon>
        <taxon>Acidobacteriota</taxon>
        <taxon>Terriglobia</taxon>
        <taxon>Terriglobales</taxon>
        <taxon>Acidobacteriaceae</taxon>
        <taxon>Acidipila</taxon>
    </lineage>
</organism>